<keyword evidence="2" id="KW-1185">Reference proteome</keyword>
<accession>A0ACC1NWB1</accession>
<evidence type="ECO:0000313" key="2">
    <source>
        <dbReference type="Proteomes" id="UP001143910"/>
    </source>
</evidence>
<organism evidence="1 2">
    <name type="scientific">Zarea fungicola</name>
    <dbReference type="NCBI Taxonomy" id="93591"/>
    <lineage>
        <taxon>Eukaryota</taxon>
        <taxon>Fungi</taxon>
        <taxon>Dikarya</taxon>
        <taxon>Ascomycota</taxon>
        <taxon>Pezizomycotina</taxon>
        <taxon>Sordariomycetes</taxon>
        <taxon>Hypocreomycetidae</taxon>
        <taxon>Hypocreales</taxon>
        <taxon>Cordycipitaceae</taxon>
        <taxon>Zarea</taxon>
    </lineage>
</organism>
<dbReference type="EMBL" id="JANJQO010000067">
    <property type="protein sequence ID" value="KAJ2982608.1"/>
    <property type="molecule type" value="Genomic_DNA"/>
</dbReference>
<gene>
    <name evidence="1" type="ORF">NQ176_g1276</name>
</gene>
<reference evidence="1" key="1">
    <citation type="submission" date="2022-08" db="EMBL/GenBank/DDBJ databases">
        <title>Genome Sequence of Lecanicillium fungicola.</title>
        <authorList>
            <person name="Buettner E."/>
        </authorList>
    </citation>
    <scope>NUCLEOTIDE SEQUENCE</scope>
    <source>
        <strain evidence="1">Babe33</strain>
    </source>
</reference>
<comment type="caution">
    <text evidence="1">The sequence shown here is derived from an EMBL/GenBank/DDBJ whole genome shotgun (WGS) entry which is preliminary data.</text>
</comment>
<protein>
    <submittedName>
        <fullName evidence="1">Uncharacterized protein</fullName>
    </submittedName>
</protein>
<name>A0ACC1NWB1_9HYPO</name>
<evidence type="ECO:0000313" key="1">
    <source>
        <dbReference type="EMBL" id="KAJ2982608.1"/>
    </source>
</evidence>
<dbReference type="Proteomes" id="UP001143910">
    <property type="component" value="Unassembled WGS sequence"/>
</dbReference>
<sequence length="313" mass="35337">MTSTSKPQARETTFAEATTVSPIANKQNEFTANIPWDWSGEARAHGGYLASVLLSTARAYFHQKNGNDSQPDAVASHIQFLHPVTVGPATLTVRELAPSKSYPCIQVELQKEQKDGSIKTCVTAIITQNNLATEEGQTIKTPATVPKAELPNRQTECYEYIQQDYMKKMFPMCMKTRTFYVNGGKNGRLNDRKGLHVREIWLGWTDQKQVFDVISLGTVCDTFLSAPTNFYDYEEDMKGLYMYPTLSLSLDIKKDPKDSKWLFMKIRTHKILNGRFDQEVQVIDEEGDLVALSKHVCRAVPLKGKKTQSRSNL</sequence>
<proteinExistence type="predicted"/>